<protein>
    <submittedName>
        <fullName evidence="1">Uncharacterized protein</fullName>
    </submittedName>
</protein>
<keyword evidence="2" id="KW-1185">Reference proteome</keyword>
<organism evidence="1 2">
    <name type="scientific">Haloarcula tailed virus 2</name>
    <dbReference type="NCBI Taxonomy" id="2877989"/>
    <lineage>
        <taxon>Viruses</taxon>
        <taxon>Duplodnaviria</taxon>
        <taxon>Heunggongvirae</taxon>
        <taxon>Uroviricota</taxon>
        <taxon>Caudoviricetes</taxon>
        <taxon>Thumleimavirales</taxon>
        <taxon>Soleiviridae</taxon>
        <taxon>Eilatmyovirus</taxon>
        <taxon>Eilatmyovirus salis</taxon>
        <taxon>Eilatmyovirus HATV2</taxon>
    </lineage>
</organism>
<accession>A0AAE9BYR8</accession>
<gene>
    <name evidence="1" type="ORF">HATV-2_gp33</name>
</gene>
<reference evidence="1" key="1">
    <citation type="submission" date="2021-05" db="EMBL/GenBank/DDBJ databases">
        <title>Diversity, taxonomy and evolution of archaeal viruses of the class Caudoviricetes.</title>
        <authorList>
            <person name="Liu Y."/>
            <person name="Demina T.A."/>
            <person name="Roux S."/>
            <person name="Aiewsakun P."/>
            <person name="Kazlauskas D."/>
            <person name="Simmonds P."/>
            <person name="Prangishvili D."/>
            <person name="Oksanen H.M."/>
            <person name="Krupovic M."/>
        </authorList>
    </citation>
    <scope>NUCLEOTIDE SEQUENCE</scope>
    <source>
        <strain evidence="1">HATV-2/44</strain>
    </source>
</reference>
<dbReference type="Proteomes" id="UP000827814">
    <property type="component" value="Segment"/>
</dbReference>
<name>A0AAE9BYR8_9CAUD</name>
<dbReference type="EMBL" id="MZ334525">
    <property type="protein sequence ID" value="UBF23184.1"/>
    <property type="molecule type" value="Genomic_DNA"/>
</dbReference>
<evidence type="ECO:0000313" key="2">
    <source>
        <dbReference type="Proteomes" id="UP000827814"/>
    </source>
</evidence>
<sequence>MKHSKTKKTLLGVGTALMAPAITMLVRGQTLEGGILLAMSVGMVVLYDQLDDKAKAEMPSGVDEQTMKEIAELGAEGAEAVHDYVKSRKK</sequence>
<proteinExistence type="predicted"/>
<evidence type="ECO:0000313" key="1">
    <source>
        <dbReference type="EMBL" id="UBF23184.1"/>
    </source>
</evidence>